<sequence>MNSDSSSLSSLSEGATVSPSEKTDLTTTCPEADSPPQIHSIDVDGDLHLIVGRNECPDMHSRPSRHPSEIPHTRAVTYVVCSKTLSRSSPVWKRLLYGGFAESKKPEAGGQWTVCLPEDEPVLMKTILNIAHGRFDQVPVKWGTVKDLYLLTLLTDKYDLTHLLRPWVQGWMQAMGTSYEDEKQNGRGVIPHEAASQCIWIVWELGDEDSMEYLINDIAYGSPLNASERLEYPWKGSGPMFEGIMEPPGMAGE</sequence>
<dbReference type="Gene3D" id="3.30.710.10">
    <property type="entry name" value="Potassium Channel Kv1.1, Chain A"/>
    <property type="match status" value="1"/>
</dbReference>
<evidence type="ECO:0000256" key="1">
    <source>
        <dbReference type="SAM" id="MobiDB-lite"/>
    </source>
</evidence>
<dbReference type="InterPro" id="IPR011333">
    <property type="entry name" value="SKP1/BTB/POZ_sf"/>
</dbReference>
<gene>
    <name evidence="2" type="ORF">DL762_005762</name>
</gene>
<feature type="compositionally biased region" description="Low complexity" evidence="1">
    <location>
        <begin position="1"/>
        <end position="12"/>
    </location>
</feature>
<organism evidence="2 3">
    <name type="scientific">Monosporascus cannonballus</name>
    <dbReference type="NCBI Taxonomy" id="155416"/>
    <lineage>
        <taxon>Eukaryota</taxon>
        <taxon>Fungi</taxon>
        <taxon>Dikarya</taxon>
        <taxon>Ascomycota</taxon>
        <taxon>Pezizomycotina</taxon>
        <taxon>Sordariomycetes</taxon>
        <taxon>Xylariomycetidae</taxon>
        <taxon>Xylariales</taxon>
        <taxon>Xylariales incertae sedis</taxon>
        <taxon>Monosporascus</taxon>
    </lineage>
</organism>
<evidence type="ECO:0000313" key="2">
    <source>
        <dbReference type="EMBL" id="RYO84255.1"/>
    </source>
</evidence>
<dbReference type="Proteomes" id="UP000294003">
    <property type="component" value="Unassembled WGS sequence"/>
</dbReference>
<dbReference type="EMBL" id="QJNS01000167">
    <property type="protein sequence ID" value="RYO84255.1"/>
    <property type="molecule type" value="Genomic_DNA"/>
</dbReference>
<evidence type="ECO:0008006" key="4">
    <source>
        <dbReference type="Google" id="ProtNLM"/>
    </source>
</evidence>
<proteinExistence type="predicted"/>
<accession>A0ABY0H418</accession>
<feature type="region of interest" description="Disordered" evidence="1">
    <location>
        <begin position="1"/>
        <end position="40"/>
    </location>
</feature>
<reference evidence="2 3" key="1">
    <citation type="submission" date="2018-06" db="EMBL/GenBank/DDBJ databases">
        <title>Complete Genomes of Monosporascus.</title>
        <authorList>
            <person name="Robinson A.J."/>
            <person name="Natvig D.O."/>
        </authorList>
    </citation>
    <scope>NUCLEOTIDE SEQUENCE [LARGE SCALE GENOMIC DNA]</scope>
    <source>
        <strain evidence="2 3">CBS 609.92</strain>
    </source>
</reference>
<feature type="compositionally biased region" description="Polar residues" evidence="1">
    <location>
        <begin position="13"/>
        <end position="29"/>
    </location>
</feature>
<name>A0ABY0H418_9PEZI</name>
<evidence type="ECO:0000313" key="3">
    <source>
        <dbReference type="Proteomes" id="UP000294003"/>
    </source>
</evidence>
<protein>
    <recommendedName>
        <fullName evidence="4">BTB domain-containing protein</fullName>
    </recommendedName>
</protein>
<comment type="caution">
    <text evidence="2">The sequence shown here is derived from an EMBL/GenBank/DDBJ whole genome shotgun (WGS) entry which is preliminary data.</text>
</comment>
<keyword evidence="3" id="KW-1185">Reference proteome</keyword>